<protein>
    <submittedName>
        <fullName evidence="2">Chemotaxis regulator - transmits chemoreceptor signals to flagellar motor components CheY</fullName>
    </submittedName>
</protein>
<organism evidence="2">
    <name type="scientific">uncultured Solirubrobacteraceae bacterium</name>
    <dbReference type="NCBI Taxonomy" id="1162706"/>
    <lineage>
        <taxon>Bacteria</taxon>
        <taxon>Bacillati</taxon>
        <taxon>Actinomycetota</taxon>
        <taxon>Thermoleophilia</taxon>
        <taxon>Solirubrobacterales</taxon>
        <taxon>Solirubrobacteraceae</taxon>
        <taxon>environmental samples</taxon>
    </lineage>
</organism>
<keyword evidence="2" id="KW-0966">Cell projection</keyword>
<feature type="non-terminal residue" evidence="2">
    <location>
        <position position="119"/>
    </location>
</feature>
<feature type="non-terminal residue" evidence="2">
    <location>
        <position position="1"/>
    </location>
</feature>
<accession>A0A6J4RBI5</accession>
<feature type="region of interest" description="Disordered" evidence="1">
    <location>
        <begin position="1"/>
        <end position="119"/>
    </location>
</feature>
<dbReference type="EMBL" id="CADCVL010000022">
    <property type="protein sequence ID" value="CAA9464477.1"/>
    <property type="molecule type" value="Genomic_DNA"/>
</dbReference>
<gene>
    <name evidence="2" type="ORF">AVDCRST_MAG65-128</name>
</gene>
<feature type="compositionally biased region" description="Basic residues" evidence="1">
    <location>
        <begin position="21"/>
        <end position="35"/>
    </location>
</feature>
<proteinExistence type="predicted"/>
<evidence type="ECO:0000256" key="1">
    <source>
        <dbReference type="SAM" id="MobiDB-lite"/>
    </source>
</evidence>
<name>A0A6J4RBI5_9ACTN</name>
<keyword evidence="2" id="KW-0282">Flagellum</keyword>
<feature type="compositionally biased region" description="Basic and acidic residues" evidence="1">
    <location>
        <begin position="49"/>
        <end position="80"/>
    </location>
</feature>
<feature type="compositionally biased region" description="Basic residues" evidence="1">
    <location>
        <begin position="1"/>
        <end position="11"/>
    </location>
</feature>
<reference evidence="2" key="1">
    <citation type="submission" date="2020-02" db="EMBL/GenBank/DDBJ databases">
        <authorList>
            <person name="Meier V. D."/>
        </authorList>
    </citation>
    <scope>NUCLEOTIDE SEQUENCE</scope>
    <source>
        <strain evidence="2">AVDCRST_MAG65</strain>
    </source>
</reference>
<sequence>GPCPRRGRCRVHAQDGDGRPHQGRPRGRRRSRQRRGGPGPVPGPQAGPHDPRHHDAREGRPRDAQGAHRARSGREGRDVLGARPGVQGARVDQARRQGLRRQAVPARPRHRRGGQGPRL</sequence>
<evidence type="ECO:0000313" key="2">
    <source>
        <dbReference type="EMBL" id="CAA9464477.1"/>
    </source>
</evidence>
<keyword evidence="2" id="KW-0969">Cilium</keyword>
<dbReference type="AlphaFoldDB" id="A0A6J4RBI5"/>
<keyword evidence="2" id="KW-0675">Receptor</keyword>